<feature type="domain" description="Phage tail tape measure protein" evidence="4">
    <location>
        <begin position="239"/>
        <end position="441"/>
    </location>
</feature>
<feature type="transmembrane region" description="Helical" evidence="3">
    <location>
        <begin position="609"/>
        <end position="629"/>
    </location>
</feature>
<feature type="compositionally biased region" description="Polar residues" evidence="2">
    <location>
        <begin position="58"/>
        <end position="67"/>
    </location>
</feature>
<evidence type="ECO:0000313" key="6">
    <source>
        <dbReference type="Proteomes" id="UP001298424"/>
    </source>
</evidence>
<reference evidence="5 6" key="1">
    <citation type="submission" date="2022-02" db="EMBL/GenBank/DDBJ databases">
        <title>Genome sequence data of Kingella unionensis sp. nov. strain CICC 24913 (CCUG 75125).</title>
        <authorList>
            <person name="Xiao M."/>
        </authorList>
    </citation>
    <scope>NUCLEOTIDE SEQUENCE [LARGE SCALE GENOMIC DNA]</scope>
    <source>
        <strain evidence="5 6">CICC 24913</strain>
    </source>
</reference>
<evidence type="ECO:0000313" key="5">
    <source>
        <dbReference type="EMBL" id="MCG6503487.1"/>
    </source>
</evidence>
<evidence type="ECO:0000259" key="4">
    <source>
        <dbReference type="Pfam" id="PF10145"/>
    </source>
</evidence>
<feature type="compositionally biased region" description="Basic and acidic residues" evidence="2">
    <location>
        <begin position="91"/>
        <end position="118"/>
    </location>
</feature>
<feature type="compositionally biased region" description="Basic and acidic residues" evidence="2">
    <location>
        <begin position="68"/>
        <end position="81"/>
    </location>
</feature>
<name>A0ABS9NL25_9NEIS</name>
<protein>
    <submittedName>
        <fullName evidence="5">Phage tail tape measure protein</fullName>
    </submittedName>
</protein>
<feature type="transmembrane region" description="Helical" evidence="3">
    <location>
        <begin position="574"/>
        <end position="597"/>
    </location>
</feature>
<dbReference type="NCBIfam" id="TIGR01760">
    <property type="entry name" value="tape_meas_TP901"/>
    <property type="match status" value="1"/>
</dbReference>
<dbReference type="PANTHER" id="PTHR37813">
    <property type="entry name" value="FELS-2 PROPHAGE PROTEIN"/>
    <property type="match status" value="1"/>
</dbReference>
<gene>
    <name evidence="5" type="ORF">MB824_03125</name>
</gene>
<keyword evidence="1" id="KW-1188">Viral release from host cell</keyword>
<keyword evidence="3" id="KW-0472">Membrane</keyword>
<feature type="transmembrane region" description="Helical" evidence="3">
    <location>
        <begin position="542"/>
        <end position="568"/>
    </location>
</feature>
<accession>A0ABS9NL25</accession>
<dbReference type="Proteomes" id="UP001298424">
    <property type="component" value="Unassembled WGS sequence"/>
</dbReference>
<evidence type="ECO:0000256" key="2">
    <source>
        <dbReference type="SAM" id="MobiDB-lite"/>
    </source>
</evidence>
<keyword evidence="3" id="KW-1133">Transmembrane helix</keyword>
<dbReference type="RefSeq" id="WP_238745868.1">
    <property type="nucleotide sequence ID" value="NZ_JAKOOW010000009.1"/>
</dbReference>
<keyword evidence="3" id="KW-0812">Transmembrane</keyword>
<evidence type="ECO:0000256" key="3">
    <source>
        <dbReference type="SAM" id="Phobius"/>
    </source>
</evidence>
<dbReference type="Pfam" id="PF10145">
    <property type="entry name" value="PhageMin_Tail"/>
    <property type="match status" value="1"/>
</dbReference>
<proteinExistence type="predicted"/>
<dbReference type="PANTHER" id="PTHR37813:SF1">
    <property type="entry name" value="FELS-2 PROPHAGE PROTEIN"/>
    <property type="match status" value="1"/>
</dbReference>
<keyword evidence="6" id="KW-1185">Reference proteome</keyword>
<organism evidence="5 6">
    <name type="scientific">Kingella pumchi</name>
    <dbReference type="NCBI Taxonomy" id="2779506"/>
    <lineage>
        <taxon>Bacteria</taxon>
        <taxon>Pseudomonadati</taxon>
        <taxon>Pseudomonadota</taxon>
        <taxon>Betaproteobacteria</taxon>
        <taxon>Neisseriales</taxon>
        <taxon>Neisseriaceae</taxon>
        <taxon>Kingella</taxon>
    </lineage>
</organism>
<comment type="caution">
    <text evidence="5">The sequence shown here is derived from an EMBL/GenBank/DDBJ whole genome shotgun (WGS) entry which is preliminary data.</text>
</comment>
<feature type="region of interest" description="Disordered" evidence="2">
    <location>
        <begin position="48"/>
        <end position="118"/>
    </location>
</feature>
<sequence length="916" mass="99557">MANNLVMRIIMAASDRASAAFNRVRQAGGSLTAALQRNQQALQQTERAQRDLARSGQLRAQLSQTSRELLENSRRQRELRQAIRASGQATREQERELQNLERRSRTLRQTQERQTQELEQLRRRLREAGVSTRDLAAAEEELRRRHERATREIERQRNALNRLNRAQASVSRARQIQGTASGIAVASTATAYGIARGIGAPVKAAIEEEDAMLGIIKQVQGLKNADNSLNHAEIAKVRAEIRGLSRDLPVATTEIMAMYEAGARMDVPREELGAYVKTAAVAATAFDAEDMGQLAENLGRINKNFKLSAEQGRALADVINYLDDNSLSKGADIIEYMNRVSGSMGLAKISDKNTAALGSTLLTAGVDASTSANAVSSLFTRLSTAPDMKPVREALKGLGLDAKAIQKGMVEDANATVMKVMEAVKKMPKEQQAGFLKGLAGGEYNKVFAALISNTEEWRRQLELANSEEAKGSMMREFETRAGALSSKWQIFKNQLFGTAALMGQTLFPAIQDLLQIGERWLTNTSKWVQENPKLAGTLMKVAAVIGILAAALAVVATIVAAVVVPLAMLKLSWVTLATSAATGAGSLAKVGTALKIIGQGLMWLGRLFLANPIGLAITLIVAGLYLLWRHWDTVKAALIAGWNWINQVFSENPILNFVFAPIGIMRLLVNNWSSIVAYLKSTWEMLKGLLGDNPIVQAIIRPITSLASLKERWESFKTAFGQNWEWLKGILRDNPLLGAFMGPIGLITTLIANIDRLIAKAGQVKKAFENINIADKINAPFRRLGNLFDGKGFSRGGYTGAGGVNEAAGIVHRGEVVFSQADVRRFGGWQAVEALRRGGASALTGIKGILPASERRAPSGFAGSLKAAAGGDNIVININGSGMDAQAVAREVARQLDIRSRERQSRARSSYYDQD</sequence>
<dbReference type="InterPro" id="IPR010090">
    <property type="entry name" value="Phage_tape_meas"/>
</dbReference>
<evidence type="ECO:0000256" key="1">
    <source>
        <dbReference type="ARBA" id="ARBA00022612"/>
    </source>
</evidence>
<dbReference type="EMBL" id="JAKOOW010000009">
    <property type="protein sequence ID" value="MCG6503487.1"/>
    <property type="molecule type" value="Genomic_DNA"/>
</dbReference>